<accession>A0ABR4QMM8</accession>
<reference evidence="3 4" key="1">
    <citation type="journal article" date="2022" name="Front. Cell. Infect. Microbiol.">
        <title>The Genomes of Two Strains of Taenia crassiceps the Animal Model for the Study of Human Cysticercosis.</title>
        <authorList>
            <person name="Bobes R.J."/>
            <person name="Estrada K."/>
            <person name="Rios-Valencia D.G."/>
            <person name="Calderon-Gallegos A."/>
            <person name="de la Torre P."/>
            <person name="Carrero J.C."/>
            <person name="Sanchez-Flores A."/>
            <person name="Laclette J.P."/>
        </authorList>
    </citation>
    <scope>NUCLEOTIDE SEQUENCE [LARGE SCALE GENOMIC DNA]</scope>
    <source>
        <strain evidence="3">WFUcys</strain>
    </source>
</reference>
<sequence>MPHWKRVCCYLARINGCEGNTNFASSDTPPGTGDVHLTLIQNIPIVGSVVVTTSHPLSLSNTQRGIEMLLKLNVPLLGVVENMAHFVCPSCKLTTPLWRAADSTGGGAGKLADEYGIPLLCQIPFEPNVLNGNEKKLWKHQRLKKRYLTQYANLLVASVNLPENADGLSRRLGEMVVDDVIKGVTRLESTDGFNVGRELNSSDYISACSEVPEHYALDVSNLDTDLHLSSCGEHVIKPSLPGSDLKILSLEHRAISCKTGRCKKRHHRFLENPFWASRLNRGVRFDDRGRVVAITDVICPRQRVDAATKVPWNLQTNKSKTKYS</sequence>
<dbReference type="PANTHER" id="PTHR42961:SF2">
    <property type="entry name" value="IRON-SULFUR PROTEIN NUBPL"/>
    <property type="match status" value="1"/>
</dbReference>
<dbReference type="Pfam" id="PF10609">
    <property type="entry name" value="ParA"/>
    <property type="match status" value="1"/>
</dbReference>
<comment type="caution">
    <text evidence="3">The sequence shown here is derived from an EMBL/GenBank/DDBJ whole genome shotgun (WGS) entry which is preliminary data.</text>
</comment>
<dbReference type="Gene3D" id="3.40.50.300">
    <property type="entry name" value="P-loop containing nucleotide triphosphate hydrolases"/>
    <property type="match status" value="1"/>
</dbReference>
<keyword evidence="4" id="KW-1185">Reference proteome</keyword>
<proteinExistence type="predicted"/>
<dbReference type="InterPro" id="IPR044304">
    <property type="entry name" value="NUBPL-like"/>
</dbReference>
<organism evidence="3 4">
    <name type="scientific">Taenia crassiceps</name>
    <dbReference type="NCBI Taxonomy" id="6207"/>
    <lineage>
        <taxon>Eukaryota</taxon>
        <taxon>Metazoa</taxon>
        <taxon>Spiralia</taxon>
        <taxon>Lophotrochozoa</taxon>
        <taxon>Platyhelminthes</taxon>
        <taxon>Cestoda</taxon>
        <taxon>Eucestoda</taxon>
        <taxon>Cyclophyllidea</taxon>
        <taxon>Taeniidae</taxon>
        <taxon>Taenia</taxon>
    </lineage>
</organism>
<dbReference type="InterPro" id="IPR033756">
    <property type="entry name" value="YlxH/NBP35"/>
</dbReference>
<dbReference type="PANTHER" id="PTHR42961">
    <property type="entry name" value="IRON-SULFUR PROTEIN NUBPL"/>
    <property type="match status" value="1"/>
</dbReference>
<evidence type="ECO:0000313" key="4">
    <source>
        <dbReference type="Proteomes" id="UP001651158"/>
    </source>
</evidence>
<dbReference type="Proteomes" id="UP001651158">
    <property type="component" value="Unassembled WGS sequence"/>
</dbReference>
<dbReference type="EMBL" id="JAKROA010000002">
    <property type="protein sequence ID" value="KAL5110907.1"/>
    <property type="molecule type" value="Genomic_DNA"/>
</dbReference>
<evidence type="ECO:0000256" key="1">
    <source>
        <dbReference type="ARBA" id="ARBA00022741"/>
    </source>
</evidence>
<keyword evidence="1" id="KW-0547">Nucleotide-binding</keyword>
<evidence type="ECO:0000256" key="2">
    <source>
        <dbReference type="ARBA" id="ARBA00022840"/>
    </source>
</evidence>
<name>A0ABR4QMM8_9CEST</name>
<evidence type="ECO:0000313" key="3">
    <source>
        <dbReference type="EMBL" id="KAL5110907.1"/>
    </source>
</evidence>
<dbReference type="InterPro" id="IPR027417">
    <property type="entry name" value="P-loop_NTPase"/>
</dbReference>
<keyword evidence="2" id="KW-0067">ATP-binding</keyword>
<gene>
    <name evidence="3" type="ORF">TcWFU_009267</name>
</gene>
<dbReference type="SUPFAM" id="SSF52540">
    <property type="entry name" value="P-loop containing nucleoside triphosphate hydrolases"/>
    <property type="match status" value="1"/>
</dbReference>
<protein>
    <submittedName>
        <fullName evidence="3">Uncharacterized protein</fullName>
    </submittedName>
</protein>